<protein>
    <submittedName>
        <fullName evidence="1">Uncharacterized protein</fullName>
    </submittedName>
</protein>
<comment type="caution">
    <text evidence="1">The sequence shown here is derived from an EMBL/GenBank/DDBJ whole genome shotgun (WGS) entry which is preliminary data.</text>
</comment>
<evidence type="ECO:0000313" key="1">
    <source>
        <dbReference type="EMBL" id="KRY83962.1"/>
    </source>
</evidence>
<sequence length="81" mass="9202">MVNSCGATAMVMDLPLWTILKGWWMERRELIGRLLNECIFCSLCCGYVMLDNLVSAGCYSLALPPRARLINQLHILSRRPC</sequence>
<keyword evidence="2" id="KW-1185">Reference proteome</keyword>
<gene>
    <name evidence="1" type="ORF">T4D_6429</name>
</gene>
<evidence type="ECO:0000313" key="2">
    <source>
        <dbReference type="Proteomes" id="UP000054995"/>
    </source>
</evidence>
<dbReference type="Proteomes" id="UP000054995">
    <property type="component" value="Unassembled WGS sequence"/>
</dbReference>
<accession>A0A0V1FD36</accession>
<reference evidence="1 2" key="1">
    <citation type="submission" date="2015-01" db="EMBL/GenBank/DDBJ databases">
        <title>Evolution of Trichinella species and genotypes.</title>
        <authorList>
            <person name="Korhonen P.K."/>
            <person name="Edoardo P."/>
            <person name="Giuseppe L.R."/>
            <person name="Gasser R.B."/>
        </authorList>
    </citation>
    <scope>NUCLEOTIDE SEQUENCE [LARGE SCALE GENOMIC DNA]</scope>
    <source>
        <strain evidence="1">ISS470</strain>
    </source>
</reference>
<name>A0A0V1FD36_TRIPS</name>
<dbReference type="EMBL" id="JYDT01000126">
    <property type="protein sequence ID" value="KRY83962.1"/>
    <property type="molecule type" value="Genomic_DNA"/>
</dbReference>
<organism evidence="1 2">
    <name type="scientific">Trichinella pseudospiralis</name>
    <name type="common">Parasitic roundworm</name>
    <dbReference type="NCBI Taxonomy" id="6337"/>
    <lineage>
        <taxon>Eukaryota</taxon>
        <taxon>Metazoa</taxon>
        <taxon>Ecdysozoa</taxon>
        <taxon>Nematoda</taxon>
        <taxon>Enoplea</taxon>
        <taxon>Dorylaimia</taxon>
        <taxon>Trichinellida</taxon>
        <taxon>Trichinellidae</taxon>
        <taxon>Trichinella</taxon>
    </lineage>
</organism>
<proteinExistence type="predicted"/>
<dbReference type="AlphaFoldDB" id="A0A0V1FD36"/>